<evidence type="ECO:0000256" key="6">
    <source>
        <dbReference type="SAM" id="MobiDB-lite"/>
    </source>
</evidence>
<dbReference type="PANTHER" id="PTHR40277">
    <property type="entry name" value="BLL5419 PROTEIN"/>
    <property type="match status" value="1"/>
</dbReference>
<feature type="transmembrane region" description="Helical" evidence="7">
    <location>
        <begin position="295"/>
        <end position="320"/>
    </location>
</feature>
<evidence type="ECO:0000256" key="5">
    <source>
        <dbReference type="ARBA" id="ARBA00023136"/>
    </source>
</evidence>
<comment type="subcellular location">
    <subcellularLocation>
        <location evidence="1">Cell membrane</location>
        <topology evidence="1">Multi-pass membrane protein</topology>
    </subcellularLocation>
</comment>
<feature type="transmembrane region" description="Helical" evidence="7">
    <location>
        <begin position="265"/>
        <end position="286"/>
    </location>
</feature>
<dbReference type="InterPro" id="IPR022791">
    <property type="entry name" value="L-PG_synthase/AglD"/>
</dbReference>
<keyword evidence="3 7" id="KW-0812">Transmembrane</keyword>
<evidence type="ECO:0000313" key="8">
    <source>
        <dbReference type="EMBL" id="TMQ69258.1"/>
    </source>
</evidence>
<keyword evidence="5 7" id="KW-0472">Membrane</keyword>
<dbReference type="Proteomes" id="UP000319771">
    <property type="component" value="Unassembled WGS sequence"/>
</dbReference>
<evidence type="ECO:0000256" key="7">
    <source>
        <dbReference type="SAM" id="Phobius"/>
    </source>
</evidence>
<feature type="region of interest" description="Disordered" evidence="6">
    <location>
        <begin position="1"/>
        <end position="22"/>
    </location>
</feature>
<evidence type="ECO:0000313" key="9">
    <source>
        <dbReference type="Proteomes" id="UP000319771"/>
    </source>
</evidence>
<reference evidence="8 9" key="1">
    <citation type="journal article" date="2019" name="Nat. Microbiol.">
        <title>Mediterranean grassland soil C-N compound turnover is dependent on rainfall and depth, and is mediated by genomically divergent microorganisms.</title>
        <authorList>
            <person name="Diamond S."/>
            <person name="Andeer P.F."/>
            <person name="Li Z."/>
            <person name="Crits-Christoph A."/>
            <person name="Burstein D."/>
            <person name="Anantharaman K."/>
            <person name="Lane K.R."/>
            <person name="Thomas B.C."/>
            <person name="Pan C."/>
            <person name="Northen T.R."/>
            <person name="Banfield J.F."/>
        </authorList>
    </citation>
    <scope>NUCLEOTIDE SEQUENCE [LARGE SCALE GENOMIC DNA]</scope>
    <source>
        <strain evidence="8">WS_11</strain>
    </source>
</reference>
<proteinExistence type="predicted"/>
<organism evidence="8 9">
    <name type="scientific">Eiseniibacteriota bacterium</name>
    <dbReference type="NCBI Taxonomy" id="2212470"/>
    <lineage>
        <taxon>Bacteria</taxon>
        <taxon>Candidatus Eiseniibacteriota</taxon>
    </lineage>
</organism>
<sequence length="365" mass="39215">MRCRAPPAGPGARPRTPRPGAMLRRHRHPIHHRRGRAFMDDPLPPALAGTTVAPPRRSPLGLILRLAVTVACLALLLRIVHPRELIATLQRASWPFFLASLLANVCDESMATLKWRQLLRGVADPPPFLSMLRLTLEGRFIAFFLPSTVTADLYKGTVLTRSGRSGAAAFSSIVMERILGLLSIMTVGLVALGVLPAHLFGVNSAVTVVVAVGATAVGLAVFLNADRIAAVVLPMLPPRWQRLHTFLTGLAGAFAAYRGRAGLLVQAFLLSLLIQTTRAVAIWILARGVGDTTPFIYFVLLVPYVYLVNMLPIASSRVGLEQAVFVGLFSAVGMPPQTALAVSLLSVAVGFALVLPFGILLPFKR</sequence>
<evidence type="ECO:0000256" key="1">
    <source>
        <dbReference type="ARBA" id="ARBA00004651"/>
    </source>
</evidence>
<protein>
    <submittedName>
        <fullName evidence="8">Flippase-like domain-containing protein</fullName>
    </submittedName>
</protein>
<dbReference type="AlphaFoldDB" id="A0A538U074"/>
<evidence type="ECO:0000256" key="4">
    <source>
        <dbReference type="ARBA" id="ARBA00022989"/>
    </source>
</evidence>
<gene>
    <name evidence="8" type="ORF">E6K81_15330</name>
</gene>
<name>A0A538U074_UNCEI</name>
<dbReference type="Pfam" id="PF03706">
    <property type="entry name" value="LPG_synthase_TM"/>
    <property type="match status" value="1"/>
</dbReference>
<dbReference type="NCBIfam" id="TIGR00374">
    <property type="entry name" value="flippase-like domain"/>
    <property type="match status" value="1"/>
</dbReference>
<evidence type="ECO:0000256" key="2">
    <source>
        <dbReference type="ARBA" id="ARBA00022475"/>
    </source>
</evidence>
<dbReference type="EMBL" id="VBPB01000325">
    <property type="protein sequence ID" value="TMQ69258.1"/>
    <property type="molecule type" value="Genomic_DNA"/>
</dbReference>
<feature type="compositionally biased region" description="Low complexity" evidence="6">
    <location>
        <begin position="1"/>
        <end position="21"/>
    </location>
</feature>
<feature type="transmembrane region" description="Helical" evidence="7">
    <location>
        <begin position="205"/>
        <end position="223"/>
    </location>
</feature>
<evidence type="ECO:0000256" key="3">
    <source>
        <dbReference type="ARBA" id="ARBA00022692"/>
    </source>
</evidence>
<comment type="caution">
    <text evidence="8">The sequence shown here is derived from an EMBL/GenBank/DDBJ whole genome shotgun (WGS) entry which is preliminary data.</text>
</comment>
<feature type="transmembrane region" description="Helical" evidence="7">
    <location>
        <begin position="243"/>
        <end position="259"/>
    </location>
</feature>
<keyword evidence="4 7" id="KW-1133">Transmembrane helix</keyword>
<dbReference type="GO" id="GO:0005886">
    <property type="term" value="C:plasma membrane"/>
    <property type="evidence" value="ECO:0007669"/>
    <property type="project" value="UniProtKB-SubCell"/>
</dbReference>
<feature type="transmembrane region" description="Helical" evidence="7">
    <location>
        <begin position="178"/>
        <end position="199"/>
    </location>
</feature>
<keyword evidence="2" id="KW-1003">Cell membrane</keyword>
<accession>A0A538U074</accession>
<dbReference type="PANTHER" id="PTHR40277:SF1">
    <property type="entry name" value="BLL5419 PROTEIN"/>
    <property type="match status" value="1"/>
</dbReference>
<feature type="transmembrane region" description="Helical" evidence="7">
    <location>
        <begin position="340"/>
        <end position="363"/>
    </location>
</feature>